<keyword evidence="6 7" id="KW-0472">Membrane</keyword>
<keyword evidence="9" id="KW-1185">Reference proteome</keyword>
<organism evidence="8 9">
    <name type="scientific">Hankyongella ginsenosidimutans</name>
    <dbReference type="NCBI Taxonomy" id="1763828"/>
    <lineage>
        <taxon>Bacteria</taxon>
        <taxon>Pseudomonadati</taxon>
        <taxon>Pseudomonadota</taxon>
        <taxon>Alphaproteobacteria</taxon>
        <taxon>Sphingomonadales</taxon>
        <taxon>Sphingomonadaceae</taxon>
        <taxon>Hankyongella</taxon>
    </lineage>
</organism>
<dbReference type="KEGG" id="hgn:E6W36_15435"/>
<dbReference type="Proteomes" id="UP000298714">
    <property type="component" value="Chromosome"/>
</dbReference>
<dbReference type="InterPro" id="IPR050833">
    <property type="entry name" value="Poly_Biosynth_Transport"/>
</dbReference>
<sequence>MRPVALVELGASLAQGIGTAGLALAGAGYWALAGGMVIASVIKAIAFWRYAPADLRPRFGWHGLREDWRYGRTITAQALIYTVTSNFDVAVVGRVLGAGPLGLFRTASELVFMPASKLMPIINRVAFLPMPAPRRIAR</sequence>
<keyword evidence="5 7" id="KW-1133">Transmembrane helix</keyword>
<evidence type="ECO:0000313" key="9">
    <source>
        <dbReference type="Proteomes" id="UP000298714"/>
    </source>
</evidence>
<keyword evidence="4 7" id="KW-0812">Transmembrane</keyword>
<reference evidence="9" key="1">
    <citation type="submission" date="2019-04" db="EMBL/GenBank/DDBJ databases">
        <title>Complete genome sequence of Sphingomonas sp. W1-2-3.</title>
        <authorList>
            <person name="Im W.T."/>
        </authorList>
    </citation>
    <scope>NUCLEOTIDE SEQUENCE [LARGE SCALE GENOMIC DNA]</scope>
    <source>
        <strain evidence="9">W1-2-3</strain>
    </source>
</reference>
<comment type="subcellular location">
    <subcellularLocation>
        <location evidence="1">Cell membrane</location>
        <topology evidence="1">Multi-pass membrane protein</topology>
    </subcellularLocation>
</comment>
<evidence type="ECO:0000256" key="7">
    <source>
        <dbReference type="SAM" id="Phobius"/>
    </source>
</evidence>
<dbReference type="EMBL" id="CP039704">
    <property type="protein sequence ID" value="QCI80405.1"/>
    <property type="molecule type" value="Genomic_DNA"/>
</dbReference>
<dbReference type="RefSeq" id="WP_222873301.1">
    <property type="nucleotide sequence ID" value="NZ_CP039704.1"/>
</dbReference>
<dbReference type="Pfam" id="PF13440">
    <property type="entry name" value="Polysacc_synt_3"/>
    <property type="match status" value="1"/>
</dbReference>
<evidence type="ECO:0000256" key="2">
    <source>
        <dbReference type="ARBA" id="ARBA00007430"/>
    </source>
</evidence>
<keyword evidence="3" id="KW-1003">Cell membrane</keyword>
<dbReference type="PANTHER" id="PTHR30250:SF10">
    <property type="entry name" value="LIPOPOLYSACCHARIDE BIOSYNTHESIS PROTEIN WZXC"/>
    <property type="match status" value="1"/>
</dbReference>
<evidence type="ECO:0000256" key="5">
    <source>
        <dbReference type="ARBA" id="ARBA00022989"/>
    </source>
</evidence>
<evidence type="ECO:0000313" key="8">
    <source>
        <dbReference type="EMBL" id="QCI80405.1"/>
    </source>
</evidence>
<proteinExistence type="inferred from homology"/>
<feature type="transmembrane region" description="Helical" evidence="7">
    <location>
        <begin position="26"/>
        <end position="48"/>
    </location>
</feature>
<evidence type="ECO:0000256" key="3">
    <source>
        <dbReference type="ARBA" id="ARBA00022475"/>
    </source>
</evidence>
<dbReference type="GO" id="GO:0005886">
    <property type="term" value="C:plasma membrane"/>
    <property type="evidence" value="ECO:0007669"/>
    <property type="project" value="UniProtKB-SubCell"/>
</dbReference>
<dbReference type="AlphaFoldDB" id="A0A4D7C873"/>
<gene>
    <name evidence="8" type="ORF">E6W36_15435</name>
</gene>
<evidence type="ECO:0000256" key="4">
    <source>
        <dbReference type="ARBA" id="ARBA00022692"/>
    </source>
</evidence>
<comment type="similarity">
    <text evidence="2">Belongs to the polysaccharide synthase family.</text>
</comment>
<evidence type="ECO:0000256" key="6">
    <source>
        <dbReference type="ARBA" id="ARBA00023136"/>
    </source>
</evidence>
<dbReference type="PANTHER" id="PTHR30250">
    <property type="entry name" value="PST FAMILY PREDICTED COLANIC ACID TRANSPORTER"/>
    <property type="match status" value="1"/>
</dbReference>
<name>A0A4D7C873_9SPHN</name>
<evidence type="ECO:0000256" key="1">
    <source>
        <dbReference type="ARBA" id="ARBA00004651"/>
    </source>
</evidence>
<protein>
    <submittedName>
        <fullName evidence="8">Uncharacterized protein</fullName>
    </submittedName>
</protein>
<accession>A0A4D7C873</accession>